<dbReference type="AlphaFoldDB" id="A0A401ZJM1"/>
<dbReference type="InterPro" id="IPR020084">
    <property type="entry name" value="NUDIX_hydrolase_CS"/>
</dbReference>
<dbReference type="OrthoDB" id="9787476at2"/>
<dbReference type="InterPro" id="IPR020476">
    <property type="entry name" value="Nudix_hydrolase"/>
</dbReference>
<accession>A0A401ZJM1</accession>
<sequence length="139" mass="15451">MLHNIRPRAAAVVLRHENSEILLVLHRWRGSGDSWILPGGGLNPGERPEEAALRELFEETGLRGRNPRFLFEGRYSKGISSTFLVEVDPEAEAILGHDPEDVGKAHIVLQGLAWFPITDVAELPEVKRALKCLPTLLSD</sequence>
<dbReference type="Gene3D" id="3.90.79.10">
    <property type="entry name" value="Nucleoside Triphosphate Pyrophosphohydrolase"/>
    <property type="match status" value="1"/>
</dbReference>
<name>A0A401ZJM1_9CHLR</name>
<organism evidence="5 6">
    <name type="scientific">Dictyobacter aurantiacus</name>
    <dbReference type="NCBI Taxonomy" id="1936993"/>
    <lineage>
        <taxon>Bacteria</taxon>
        <taxon>Bacillati</taxon>
        <taxon>Chloroflexota</taxon>
        <taxon>Ktedonobacteria</taxon>
        <taxon>Ktedonobacterales</taxon>
        <taxon>Dictyobacteraceae</taxon>
        <taxon>Dictyobacter</taxon>
    </lineage>
</organism>
<gene>
    <name evidence="5" type="ORF">KDAU_43850</name>
</gene>
<dbReference type="SUPFAM" id="SSF55811">
    <property type="entry name" value="Nudix"/>
    <property type="match status" value="1"/>
</dbReference>
<protein>
    <recommendedName>
        <fullName evidence="4">Nudix hydrolase domain-containing protein</fullName>
    </recommendedName>
</protein>
<dbReference type="PROSITE" id="PS00893">
    <property type="entry name" value="NUDIX_BOX"/>
    <property type="match status" value="1"/>
</dbReference>
<dbReference type="Proteomes" id="UP000287224">
    <property type="component" value="Unassembled WGS sequence"/>
</dbReference>
<dbReference type="PRINTS" id="PR00502">
    <property type="entry name" value="NUDIXFAMILY"/>
</dbReference>
<comment type="cofactor">
    <cofactor evidence="1">
        <name>Mg(2+)</name>
        <dbReference type="ChEBI" id="CHEBI:18420"/>
    </cofactor>
</comment>
<dbReference type="PROSITE" id="PS51462">
    <property type="entry name" value="NUDIX"/>
    <property type="match status" value="1"/>
</dbReference>
<feature type="domain" description="Nudix hydrolase" evidence="4">
    <location>
        <begin position="5"/>
        <end position="138"/>
    </location>
</feature>
<dbReference type="InterPro" id="IPR000086">
    <property type="entry name" value="NUDIX_hydrolase_dom"/>
</dbReference>
<dbReference type="InterPro" id="IPR015797">
    <property type="entry name" value="NUDIX_hydrolase-like_dom_sf"/>
</dbReference>
<keyword evidence="6" id="KW-1185">Reference proteome</keyword>
<evidence type="ECO:0000256" key="2">
    <source>
        <dbReference type="ARBA" id="ARBA00022801"/>
    </source>
</evidence>
<dbReference type="GO" id="GO:0016787">
    <property type="term" value="F:hydrolase activity"/>
    <property type="evidence" value="ECO:0007669"/>
    <property type="project" value="UniProtKB-KW"/>
</dbReference>
<dbReference type="EMBL" id="BIFQ01000001">
    <property type="protein sequence ID" value="GCE07056.1"/>
    <property type="molecule type" value="Genomic_DNA"/>
</dbReference>
<evidence type="ECO:0000259" key="4">
    <source>
        <dbReference type="PROSITE" id="PS51462"/>
    </source>
</evidence>
<comment type="similarity">
    <text evidence="3">Belongs to the Nudix hydrolase family.</text>
</comment>
<dbReference type="PANTHER" id="PTHR43046:SF14">
    <property type="entry name" value="MUTT_NUDIX FAMILY PROTEIN"/>
    <property type="match status" value="1"/>
</dbReference>
<proteinExistence type="inferred from homology"/>
<evidence type="ECO:0000256" key="1">
    <source>
        <dbReference type="ARBA" id="ARBA00001946"/>
    </source>
</evidence>
<dbReference type="Pfam" id="PF00293">
    <property type="entry name" value="NUDIX"/>
    <property type="match status" value="1"/>
</dbReference>
<evidence type="ECO:0000313" key="6">
    <source>
        <dbReference type="Proteomes" id="UP000287224"/>
    </source>
</evidence>
<evidence type="ECO:0000313" key="5">
    <source>
        <dbReference type="EMBL" id="GCE07056.1"/>
    </source>
</evidence>
<dbReference type="RefSeq" id="WP_126598016.1">
    <property type="nucleotide sequence ID" value="NZ_BIFQ01000001.1"/>
</dbReference>
<reference evidence="6" key="1">
    <citation type="submission" date="2018-12" db="EMBL/GenBank/DDBJ databases">
        <title>Tengunoibacter tsumagoiensis gen. nov., sp. nov., Dictyobacter kobayashii sp. nov., D. alpinus sp. nov., and D. joshuensis sp. nov. and description of Dictyobacteraceae fam. nov. within the order Ktedonobacterales isolated from Tengu-no-mugimeshi.</title>
        <authorList>
            <person name="Wang C.M."/>
            <person name="Zheng Y."/>
            <person name="Sakai Y."/>
            <person name="Toyoda A."/>
            <person name="Minakuchi Y."/>
            <person name="Abe K."/>
            <person name="Yokota A."/>
            <person name="Yabe S."/>
        </authorList>
    </citation>
    <scope>NUCLEOTIDE SEQUENCE [LARGE SCALE GENOMIC DNA]</scope>
    <source>
        <strain evidence="6">S-27</strain>
    </source>
</reference>
<evidence type="ECO:0000256" key="3">
    <source>
        <dbReference type="RuleBase" id="RU003476"/>
    </source>
</evidence>
<comment type="caution">
    <text evidence="5">The sequence shown here is derived from an EMBL/GenBank/DDBJ whole genome shotgun (WGS) entry which is preliminary data.</text>
</comment>
<keyword evidence="2 3" id="KW-0378">Hydrolase</keyword>
<dbReference type="PANTHER" id="PTHR43046">
    <property type="entry name" value="GDP-MANNOSE MANNOSYL HYDROLASE"/>
    <property type="match status" value="1"/>
</dbReference>